<reference evidence="3 4" key="1">
    <citation type="submission" date="2022-11" db="EMBL/GenBank/DDBJ databases">
        <title>Whole genome sequence of Eschrichtius robustus ER-17-0199.</title>
        <authorList>
            <person name="Bruniche-Olsen A."/>
            <person name="Black A.N."/>
            <person name="Fields C.J."/>
            <person name="Walden K."/>
            <person name="Dewoody J.A."/>
        </authorList>
    </citation>
    <scope>NUCLEOTIDE SEQUENCE [LARGE SCALE GENOMIC DNA]</scope>
    <source>
        <strain evidence="3">ER-17-0199</strain>
        <tissue evidence="3">Blubber</tissue>
    </source>
</reference>
<sequence length="2274" mass="257235">MEALNSLSKPWAQNIRRCGFAGVGGAENVTGQTTSPGRLRQRISPRGSHEAEGGSATQRTRRTQRAVRTGRTGASGMAADKGAGSAEAVERVLPVLLVPVPAEATGRLGSRAQLHREQEVLGSLTAAGSLQVLPLAPGGRGGGGCRLEGRFRQFVWEDSHNSGTPTDKPRLLALSENNELLICEFNLKDGRCDATISYSCTEETLQKLVEDQIISISLLSLRILSFHSNTSLLFINECIVLHIIFPERDAEIRVLNCFTLSLPAQAVDRIIDTHLCRGILFVLSRLGWICILVDIFDTVDGRHVAHVDLALPQEDMYNEQQQEPAKSSSFTSLKVSQDLDVVVIVSSSNTAIALNLNLYFRQYPGHLLCERTLEDIPIEGPKGIDEDDPVNSDYNMKLTKFSFQVDRSWKAQLSSLNETIKNSKLEGTCCAPWFQDILHLEPPESGNHSTTVPNWAFTPQDVMCSQYSFPQKGPAKTSDSGRSWKRIHISEQEEPLELTCMSVTGFTALFTWSVERTGCTIVLWDLETQSMQCFSLGKKCIPVDSGGDQQLCLVLTEGGLSLILFGLTQEEFLNRLMIHGSASTVDSLCHLNGWGRCSIPIHALEAGIENRQLDTVDFFLKSKENLLSPSSKSSVPDQFDHFPSHSYLKHVEELTPALDLLCSAIRENDSETQSKHFSEQLLNLTLSFLNKQIKELFIHNEGLDEHLQKGVNILTSYINELRTFMIKFPWKLTDAIDEYDVNENVPKVKESNIWEKLSIEGFNVKDQLLKICFYTTDKNIRDFLVGKVIIIHCYSKMYFVLNVEYKSYSPEALWRYLTARHDWFSIILWIGEFQTRNSYASLQQNKWPPLTVDVVDQNTRCNNYMRNEILDTLARYYPKLIFQASLANAQILIPSNQASVSSMLLEGHTLLALATTMYAPGGVSQVVQNEENENCVKKVDPQLLKMALTPYPKLKTALFPQYTAPSVLPPDITLYHLIQSLLPFDPSRLFGWQSANTLTIGDAVSQLPHFSSPDLVNKYAIVERLNFAYYLHHGRPSFAFGTFLVQELTKSKTPKQLIQQVGNEAYVLGLSSFHIPSIGAACVCFLELLGLDSLMLRVDMKVANIILSYTCRNEDAQYNFIRESLAEKLSKLAMGEKSTIEELLVLVEEGIWDSIQQQEIKRLSSESSSQWALVVQFCRLHNLKLSTSYLRECAKANDWLQFIIHSQLHNYHPEEVKSLLQYFSPVLQDHLRLAFENLPSVSKSRMDSDQVCNKSPQELQRNEVEMTDFFEILLQCSEVPNSWCWLLAEAVKQQAPILSVLASCVQDASAIPCLCVWVITSVEHSVAAEAMGHIQDSLEGHTWDLEDLSVIWRTLLTRQKSKTLIRGFQLFFKESPLLFMMEMYELCMFFKNYEEAEAKLLEFQKSLETLETAATRVHAIIPAPWLKEHVYFLLKLMLQQCRTQYELGKLLQLFVGIEHLFSDGPDVKKLCVLSQILKDTSIAINRVIITSYSLENFQQECRSILEKLETDGYFALARRVAELAELPVDNLVIEEITQEMQTLKHIDQWSLKQARIDFWKKCHENFKKNSISSKAASSFFSAQALTACECPAEEGPSSAEERHLLLTLAGHWLAQEDLVPLEELEELEKQIWLCRITQHTLRGNQEEIDPRCSQQISTTGELSFESLANEFSFSKLAALNTSKYLEFNGLPSKDTCENKLNWKEQESLNFLIGRLLDDGCVHEASRVCRYFHFYNQDVALVLHCRALASGEASVDDLHPEIHALLQSAELLEEEEEPGVPLRKVQSTSSLDSQSFVMLSPSDEVVTTLETLTSKCLHGKNYCRQVLCLYALAKELGCSYTDVAAQDGEAILRVILASQQPDRCKRAQAFISTQGLEPDTVAELVAEEVTRELLTPSEGTGHKQTFTPTEESQTFLQLTALCQDRTLVGMKLLDKISSVPHGELACTTELLILAHHCFTLTCHMEGIIRVLQAARLLTDNHLAPSEEYGLVVRLLTGIGRYNEMTYIFDLLHKKHYFEVLMRKKLDPSGTLKTALLDYIKRCRPGDSEKHNMIALCFSMCREIGENHEAAACIQLKLIESQPWEDSLKDGHHLKQLLLKALTLMLDAAESYAKDSCVRQALHCHRLTKLITLQIHFLNTGQNTMLINLGRHRLMDCIMALPRFYQASIVAEAYDFVPDWAEILYQQVILKGDFNYLEEFKQQRLLRSSIFEEISIKCKHHQPTDLVVKNLKKLLTYCEDVYLYYKLAYEHKFYDVVNVLLKDPQTGCCLKDMLAG</sequence>
<feature type="region of interest" description="Disordered" evidence="1">
    <location>
        <begin position="22"/>
        <end position="82"/>
    </location>
</feature>
<accession>A0AB34GAL5</accession>
<dbReference type="PANTHER" id="PTHR13650:SF0">
    <property type="entry name" value="SPATACSIN"/>
    <property type="match status" value="1"/>
</dbReference>
<dbReference type="GO" id="GO:0007268">
    <property type="term" value="P:chemical synaptic transmission"/>
    <property type="evidence" value="ECO:0007669"/>
    <property type="project" value="TreeGrafter"/>
</dbReference>
<dbReference type="GO" id="GO:0005737">
    <property type="term" value="C:cytoplasm"/>
    <property type="evidence" value="ECO:0007669"/>
    <property type="project" value="TreeGrafter"/>
</dbReference>
<dbReference type="GO" id="GO:0007409">
    <property type="term" value="P:axonogenesis"/>
    <property type="evidence" value="ECO:0007669"/>
    <property type="project" value="TreeGrafter"/>
</dbReference>
<dbReference type="GO" id="GO:0048489">
    <property type="term" value="P:synaptic vesicle transport"/>
    <property type="evidence" value="ECO:0007669"/>
    <property type="project" value="TreeGrafter"/>
</dbReference>
<gene>
    <name evidence="3" type="ORF">J1605_015089</name>
</gene>
<organism evidence="3 4">
    <name type="scientific">Eschrichtius robustus</name>
    <name type="common">California gray whale</name>
    <name type="synonym">Eschrichtius gibbosus</name>
    <dbReference type="NCBI Taxonomy" id="9764"/>
    <lineage>
        <taxon>Eukaryota</taxon>
        <taxon>Metazoa</taxon>
        <taxon>Chordata</taxon>
        <taxon>Craniata</taxon>
        <taxon>Vertebrata</taxon>
        <taxon>Euteleostomi</taxon>
        <taxon>Mammalia</taxon>
        <taxon>Eutheria</taxon>
        <taxon>Laurasiatheria</taxon>
        <taxon>Artiodactyla</taxon>
        <taxon>Whippomorpha</taxon>
        <taxon>Cetacea</taxon>
        <taxon>Mysticeti</taxon>
        <taxon>Eschrichtiidae</taxon>
        <taxon>Eschrichtius</taxon>
    </lineage>
</organism>
<dbReference type="PANTHER" id="PTHR13650">
    <property type="entry name" value="SPATACSIN"/>
    <property type="match status" value="1"/>
</dbReference>
<dbReference type="Pfam" id="PF14649">
    <property type="entry name" value="Spatacsin_C"/>
    <property type="match status" value="1"/>
</dbReference>
<proteinExistence type="predicted"/>
<dbReference type="InterPro" id="IPR028103">
    <property type="entry name" value="Spatacsin"/>
</dbReference>
<evidence type="ECO:0000313" key="3">
    <source>
        <dbReference type="EMBL" id="KAJ8776912.1"/>
    </source>
</evidence>
<dbReference type="GO" id="GO:0045202">
    <property type="term" value="C:synapse"/>
    <property type="evidence" value="ECO:0007669"/>
    <property type="project" value="TreeGrafter"/>
</dbReference>
<keyword evidence="4" id="KW-1185">Reference proteome</keyword>
<dbReference type="GO" id="GO:0030424">
    <property type="term" value="C:axon"/>
    <property type="evidence" value="ECO:0007669"/>
    <property type="project" value="TreeGrafter"/>
</dbReference>
<feature type="domain" description="Spatacsin C-terminal" evidence="2">
    <location>
        <begin position="1926"/>
        <end position="2215"/>
    </location>
</feature>
<dbReference type="GO" id="GO:0008088">
    <property type="term" value="P:axo-dendritic transport"/>
    <property type="evidence" value="ECO:0007669"/>
    <property type="project" value="TreeGrafter"/>
</dbReference>
<dbReference type="GO" id="GO:0030425">
    <property type="term" value="C:dendrite"/>
    <property type="evidence" value="ECO:0007669"/>
    <property type="project" value="TreeGrafter"/>
</dbReference>
<dbReference type="EMBL" id="JAIQCJ010002324">
    <property type="protein sequence ID" value="KAJ8776912.1"/>
    <property type="molecule type" value="Genomic_DNA"/>
</dbReference>
<dbReference type="Proteomes" id="UP001159641">
    <property type="component" value="Unassembled WGS sequence"/>
</dbReference>
<protein>
    <recommendedName>
        <fullName evidence="2">Spatacsin C-terminal domain-containing protein</fullName>
    </recommendedName>
</protein>
<evidence type="ECO:0000259" key="2">
    <source>
        <dbReference type="Pfam" id="PF14649"/>
    </source>
</evidence>
<evidence type="ECO:0000256" key="1">
    <source>
        <dbReference type="SAM" id="MobiDB-lite"/>
    </source>
</evidence>
<dbReference type="InterPro" id="IPR028107">
    <property type="entry name" value="Spatacsin_C_dom"/>
</dbReference>
<evidence type="ECO:0000313" key="4">
    <source>
        <dbReference type="Proteomes" id="UP001159641"/>
    </source>
</evidence>
<comment type="caution">
    <text evidence="3">The sequence shown here is derived from an EMBL/GenBank/DDBJ whole genome shotgun (WGS) entry which is preliminary data.</text>
</comment>
<name>A0AB34GAL5_ESCRO</name>